<evidence type="ECO:0000256" key="1">
    <source>
        <dbReference type="SAM" id="Phobius"/>
    </source>
</evidence>
<protein>
    <submittedName>
        <fullName evidence="2">DUF4260 domain-containing protein</fullName>
    </submittedName>
</protein>
<keyword evidence="1" id="KW-0812">Transmembrane</keyword>
<dbReference type="EMBL" id="JAGWCR010000012">
    <property type="protein sequence ID" value="MBS3651132.1"/>
    <property type="molecule type" value="Genomic_DNA"/>
</dbReference>
<proteinExistence type="predicted"/>
<dbReference type="AlphaFoldDB" id="A0A942E9V8"/>
<keyword evidence="1" id="KW-0472">Membrane</keyword>
<comment type="caution">
    <text evidence="2">The sequence shown here is derived from an EMBL/GenBank/DDBJ whole genome shotgun (WGS) entry which is preliminary data.</text>
</comment>
<feature type="transmembrane region" description="Helical" evidence="1">
    <location>
        <begin position="61"/>
        <end position="81"/>
    </location>
</feature>
<feature type="transmembrane region" description="Helical" evidence="1">
    <location>
        <begin position="35"/>
        <end position="54"/>
    </location>
</feature>
<feature type="transmembrane region" description="Helical" evidence="1">
    <location>
        <begin position="87"/>
        <end position="108"/>
    </location>
</feature>
<dbReference type="InterPro" id="IPR025356">
    <property type="entry name" value="DUF4260"/>
</dbReference>
<sequence length="125" mass="13419">MNGSLPTSLRLTLKLEWALLAAGLVLTYAATDGSWLLFALLVLAPDLSMLGYLAGPRIGALAYNLFHSLIGPLVLLALGWFGASDPAVHVAIIWAFHVAFDRAVGYGLKLTTSFRDTHLGRIGRD</sequence>
<feature type="transmembrane region" description="Helical" evidence="1">
    <location>
        <begin position="12"/>
        <end position="29"/>
    </location>
</feature>
<evidence type="ECO:0000313" key="2">
    <source>
        <dbReference type="EMBL" id="MBS3651132.1"/>
    </source>
</evidence>
<accession>A0A942E9V8</accession>
<evidence type="ECO:0000313" key="3">
    <source>
        <dbReference type="Proteomes" id="UP000680348"/>
    </source>
</evidence>
<name>A0A942E9V8_9HYPH</name>
<dbReference type="Proteomes" id="UP000680348">
    <property type="component" value="Unassembled WGS sequence"/>
</dbReference>
<reference evidence="2" key="1">
    <citation type="submission" date="2021-04" db="EMBL/GenBank/DDBJ databases">
        <title>Pseudaminobacter soli sp. nov., isolated from paddy soil contaminated by heavy metals.</title>
        <authorList>
            <person name="Zhang K."/>
        </authorList>
    </citation>
    <scope>NUCLEOTIDE SEQUENCE</scope>
    <source>
        <strain evidence="2">19-2017</strain>
    </source>
</reference>
<keyword evidence="3" id="KW-1185">Reference proteome</keyword>
<gene>
    <name evidence="2" type="ORF">KEU06_21190</name>
</gene>
<dbReference type="Pfam" id="PF14079">
    <property type="entry name" value="DUF4260"/>
    <property type="match status" value="1"/>
</dbReference>
<keyword evidence="1" id="KW-1133">Transmembrane helix</keyword>
<organism evidence="2 3">
    <name type="scientific">Pseudaminobacter soli</name>
    <name type="common">ex Zhang et al. 2022</name>
    <dbReference type="NCBI Taxonomy" id="2831468"/>
    <lineage>
        <taxon>Bacteria</taxon>
        <taxon>Pseudomonadati</taxon>
        <taxon>Pseudomonadota</taxon>
        <taxon>Alphaproteobacteria</taxon>
        <taxon>Hyphomicrobiales</taxon>
        <taxon>Phyllobacteriaceae</taxon>
        <taxon>Pseudaminobacter</taxon>
    </lineage>
</organism>